<dbReference type="InterPro" id="IPR014782">
    <property type="entry name" value="Peptidase_M1_dom"/>
</dbReference>
<dbReference type="Gene3D" id="1.10.390.10">
    <property type="entry name" value="Neutral Protease Domain 2"/>
    <property type="match status" value="1"/>
</dbReference>
<sequence length="750" mass="87295">MKKICALFFLVTTVAWSVFGQENTNLNKFRQLKQELATPNAYRTASGAPGHEYWQQKVDYKISIRLDDKKQRIAGEESITYHNQSPDALNYLWLQLDQNIRAKESDTYQTAAMDMGQRVNYSHLENLIQDFDGGFKLEHVKDSSGKDLPATVNKTMMRVDLPEPLQPGNSFTFSVKWWYNINNRMTDGGRSGYEYFADDDNYIYAVAQFYPRMAVYNEVEGWQHKQFLGAGEFALPFGDFEVQITVPSDHIVAATGELQNPETVLTAEQISRLEAARKSEEPLIIVTQAEAEKAEKRKAKEEKTWIFKATKVRDFAFASSRKFIWDAMAVPFGERTVLAMSYYPKEGNPLWEQYSTRVVAHTLKSYSKYTFDYPYPVAISVHTDRIGMEYPMISFNGGRPDKEGKYSERTKYDMIGVIVHEIGHNFFPMIVNSDERQWTWMDEGLNTFLECLAEEAWDPDFPLRKIMPSSIVPYMRGNKKYISPIMTNSESVWQIGSNAYYKPAVALKILRETVMGPELFDYAFREYAQRWMFKHPTPADFFRTMEDASGVDLDWFWRGWFYSTDHCDISMEDVRWYHPDSKEAEIRLVNNSVPDNLTSFSDQYAVTQQDEREYDRFLSTLSNEEKKIMGENVHFCQIDFKNLGGLVMPVILKFEFTDGTEEVQRIPAEIWRRNNDEVSKVFFFNKEVKQIVLDPYRETADCDMDNNFWPDRKQPARYERQKSRLGSARSNSDHSSQKTPAKNQEETTVD</sequence>
<dbReference type="Pfam" id="PF01433">
    <property type="entry name" value="Peptidase_M1"/>
    <property type="match status" value="1"/>
</dbReference>
<dbReference type="GO" id="GO:0008270">
    <property type="term" value="F:zinc ion binding"/>
    <property type="evidence" value="ECO:0007669"/>
    <property type="project" value="InterPro"/>
</dbReference>
<evidence type="ECO:0000256" key="2">
    <source>
        <dbReference type="SAM" id="SignalP"/>
    </source>
</evidence>
<dbReference type="PANTHER" id="PTHR11533:SF174">
    <property type="entry name" value="PUROMYCIN-SENSITIVE AMINOPEPTIDASE-RELATED"/>
    <property type="match status" value="1"/>
</dbReference>
<evidence type="ECO:0000313" key="5">
    <source>
        <dbReference type="Proteomes" id="UP000265926"/>
    </source>
</evidence>
<feature type="domain" description="Peptidase M1 membrane alanine aminopeptidase" evidence="3">
    <location>
        <begin position="404"/>
        <end position="560"/>
    </location>
</feature>
<comment type="caution">
    <text evidence="4">The sequence shown here is derived from an EMBL/GenBank/DDBJ whole genome shotgun (WGS) entry which is preliminary data.</text>
</comment>
<dbReference type="AlphaFoldDB" id="A0A399T9X7"/>
<dbReference type="Proteomes" id="UP000265926">
    <property type="component" value="Unassembled WGS sequence"/>
</dbReference>
<dbReference type="OrthoDB" id="9814383at2"/>
<name>A0A399T9X7_9BACT</name>
<accession>A0A399T9X7</accession>
<dbReference type="GO" id="GO:0005737">
    <property type="term" value="C:cytoplasm"/>
    <property type="evidence" value="ECO:0007669"/>
    <property type="project" value="TreeGrafter"/>
</dbReference>
<feature type="compositionally biased region" description="Basic and acidic residues" evidence="1">
    <location>
        <begin position="710"/>
        <end position="722"/>
    </location>
</feature>
<evidence type="ECO:0000259" key="3">
    <source>
        <dbReference type="Pfam" id="PF01433"/>
    </source>
</evidence>
<feature type="chain" id="PRO_5017454384" evidence="2">
    <location>
        <begin position="21"/>
        <end position="750"/>
    </location>
</feature>
<dbReference type="GO" id="GO:0016020">
    <property type="term" value="C:membrane"/>
    <property type="evidence" value="ECO:0007669"/>
    <property type="project" value="TreeGrafter"/>
</dbReference>
<dbReference type="GO" id="GO:0005615">
    <property type="term" value="C:extracellular space"/>
    <property type="evidence" value="ECO:0007669"/>
    <property type="project" value="TreeGrafter"/>
</dbReference>
<evidence type="ECO:0000313" key="4">
    <source>
        <dbReference type="EMBL" id="RIJ50753.1"/>
    </source>
</evidence>
<dbReference type="GO" id="GO:0042277">
    <property type="term" value="F:peptide binding"/>
    <property type="evidence" value="ECO:0007669"/>
    <property type="project" value="TreeGrafter"/>
</dbReference>
<dbReference type="EMBL" id="QWGR01000001">
    <property type="protein sequence ID" value="RIJ50753.1"/>
    <property type="molecule type" value="Genomic_DNA"/>
</dbReference>
<organism evidence="4 5">
    <name type="scientific">Maribellus luteus</name>
    <dbReference type="NCBI Taxonomy" id="2305463"/>
    <lineage>
        <taxon>Bacteria</taxon>
        <taxon>Pseudomonadati</taxon>
        <taxon>Bacteroidota</taxon>
        <taxon>Bacteroidia</taxon>
        <taxon>Marinilabiliales</taxon>
        <taxon>Prolixibacteraceae</taxon>
        <taxon>Maribellus</taxon>
    </lineage>
</organism>
<proteinExistence type="predicted"/>
<protein>
    <submittedName>
        <fullName evidence="4">M1 family peptidase</fullName>
    </submittedName>
</protein>
<reference evidence="4 5" key="1">
    <citation type="submission" date="2018-08" db="EMBL/GenBank/DDBJ databases">
        <title>Pallidiluteibacterium maritimus gen. nov., sp. nov., isolated from coastal sediment.</title>
        <authorList>
            <person name="Zhou L.Y."/>
        </authorList>
    </citation>
    <scope>NUCLEOTIDE SEQUENCE [LARGE SCALE GENOMIC DNA]</scope>
    <source>
        <strain evidence="4 5">XSD2</strain>
    </source>
</reference>
<feature type="signal peptide" evidence="2">
    <location>
        <begin position="1"/>
        <end position="20"/>
    </location>
</feature>
<gene>
    <name evidence="4" type="ORF">D1614_02155</name>
</gene>
<dbReference type="RefSeq" id="WP_119436221.1">
    <property type="nucleotide sequence ID" value="NZ_QWGR01000001.1"/>
</dbReference>
<dbReference type="InterPro" id="IPR050344">
    <property type="entry name" value="Peptidase_M1_aminopeptidases"/>
</dbReference>
<dbReference type="SUPFAM" id="SSF55486">
    <property type="entry name" value="Metalloproteases ('zincins'), catalytic domain"/>
    <property type="match status" value="1"/>
</dbReference>
<dbReference type="GO" id="GO:0043171">
    <property type="term" value="P:peptide catabolic process"/>
    <property type="evidence" value="ECO:0007669"/>
    <property type="project" value="TreeGrafter"/>
</dbReference>
<feature type="region of interest" description="Disordered" evidence="1">
    <location>
        <begin position="704"/>
        <end position="750"/>
    </location>
</feature>
<dbReference type="InterPro" id="IPR027268">
    <property type="entry name" value="Peptidase_M4/M1_CTD_sf"/>
</dbReference>
<keyword evidence="2" id="KW-0732">Signal</keyword>
<keyword evidence="5" id="KW-1185">Reference proteome</keyword>
<dbReference type="PANTHER" id="PTHR11533">
    <property type="entry name" value="PROTEASE M1 ZINC METALLOPROTEASE"/>
    <property type="match status" value="1"/>
</dbReference>
<dbReference type="CDD" id="cd09604">
    <property type="entry name" value="M1_APN_like"/>
    <property type="match status" value="1"/>
</dbReference>
<dbReference type="GO" id="GO:0070006">
    <property type="term" value="F:metalloaminopeptidase activity"/>
    <property type="evidence" value="ECO:0007669"/>
    <property type="project" value="TreeGrafter"/>
</dbReference>
<evidence type="ECO:0000256" key="1">
    <source>
        <dbReference type="SAM" id="MobiDB-lite"/>
    </source>
</evidence>